<feature type="compositionally biased region" description="Low complexity" evidence="2">
    <location>
        <begin position="339"/>
        <end position="352"/>
    </location>
</feature>
<keyword evidence="1" id="KW-0479">Metal-binding</keyword>
<keyword evidence="5" id="KW-1185">Reference proteome</keyword>
<sequence length="496" mass="55526">MAHSNYGHDPSVSTDRSKASTVNDEIHFYIVRADKTMVPLVPADQLPFKLREVPRQLSYQDIGPGKWIFLKETGEPATPLHIEAPTPLLSGPKFLAPDHQARLESKSKTEVSPEAKVFSPVSRYSTLCLEEPPRSAPLPLRYQSSDEIDECPKSLVDSIASTYPQEAKRYNYVPRLPPSGIAPDSSKKEYCTHWIKTGECAFLSQGCRYKHEIPTLDKLRELGFNMVPKWYKDKTAIKPLSWLREREQARAADRENPVEMPERSIFRDLRKEYEAAEPHSRPPKPVRETYPANGHEQGRIDNRTEGDRAEPVMEDLLIDLGSPISTPAAPQSPSLSIRSVGASSESNSSHSSRPILPSVALDPRQQPTVSTSVKSATDCPIRRYSEILYPSTETNKSTIPPRVKFPTKLEAHHQPRMSPSPTRRVQAATAPKKGGLSSSKHASETFTAYVPHKKGEPGDASVEMQKQITKLRRDRHQCEKRVRRKLSLAGPQVASV</sequence>
<gene>
    <name evidence="4" type="ORF">BDV96DRAFT_635278</name>
</gene>
<evidence type="ECO:0000313" key="4">
    <source>
        <dbReference type="EMBL" id="KAF2110655.1"/>
    </source>
</evidence>
<dbReference type="EMBL" id="ML977337">
    <property type="protein sequence ID" value="KAF2110655.1"/>
    <property type="molecule type" value="Genomic_DNA"/>
</dbReference>
<evidence type="ECO:0000313" key="5">
    <source>
        <dbReference type="Proteomes" id="UP000799770"/>
    </source>
</evidence>
<organism evidence="4 5">
    <name type="scientific">Lophiotrema nucula</name>
    <dbReference type="NCBI Taxonomy" id="690887"/>
    <lineage>
        <taxon>Eukaryota</taxon>
        <taxon>Fungi</taxon>
        <taxon>Dikarya</taxon>
        <taxon>Ascomycota</taxon>
        <taxon>Pezizomycotina</taxon>
        <taxon>Dothideomycetes</taxon>
        <taxon>Pleosporomycetidae</taxon>
        <taxon>Pleosporales</taxon>
        <taxon>Lophiotremataceae</taxon>
        <taxon>Lophiotrema</taxon>
    </lineage>
</organism>
<feature type="zinc finger region" description="C3H1-type" evidence="1">
    <location>
        <begin position="185"/>
        <end position="214"/>
    </location>
</feature>
<feature type="compositionally biased region" description="Polar residues" evidence="2">
    <location>
        <begin position="365"/>
        <end position="375"/>
    </location>
</feature>
<feature type="region of interest" description="Disordered" evidence="2">
    <location>
        <begin position="411"/>
        <end position="443"/>
    </location>
</feature>
<reference evidence="4" key="1">
    <citation type="journal article" date="2020" name="Stud. Mycol.">
        <title>101 Dothideomycetes genomes: a test case for predicting lifestyles and emergence of pathogens.</title>
        <authorList>
            <person name="Haridas S."/>
            <person name="Albert R."/>
            <person name="Binder M."/>
            <person name="Bloem J."/>
            <person name="Labutti K."/>
            <person name="Salamov A."/>
            <person name="Andreopoulos B."/>
            <person name="Baker S."/>
            <person name="Barry K."/>
            <person name="Bills G."/>
            <person name="Bluhm B."/>
            <person name="Cannon C."/>
            <person name="Castanera R."/>
            <person name="Culley D."/>
            <person name="Daum C."/>
            <person name="Ezra D."/>
            <person name="Gonzalez J."/>
            <person name="Henrissat B."/>
            <person name="Kuo A."/>
            <person name="Liang C."/>
            <person name="Lipzen A."/>
            <person name="Lutzoni F."/>
            <person name="Magnuson J."/>
            <person name="Mondo S."/>
            <person name="Nolan M."/>
            <person name="Ohm R."/>
            <person name="Pangilinan J."/>
            <person name="Park H.-J."/>
            <person name="Ramirez L."/>
            <person name="Alfaro M."/>
            <person name="Sun H."/>
            <person name="Tritt A."/>
            <person name="Yoshinaga Y."/>
            <person name="Zwiers L.-H."/>
            <person name="Turgeon B."/>
            <person name="Goodwin S."/>
            <person name="Spatafora J."/>
            <person name="Crous P."/>
            <person name="Grigoriev I."/>
        </authorList>
    </citation>
    <scope>NUCLEOTIDE SEQUENCE</scope>
    <source>
        <strain evidence="4">CBS 627.86</strain>
    </source>
</reference>
<feature type="region of interest" description="Disordered" evidence="2">
    <location>
        <begin position="322"/>
        <end position="376"/>
    </location>
</feature>
<keyword evidence="1" id="KW-0862">Zinc</keyword>
<dbReference type="PROSITE" id="PS50103">
    <property type="entry name" value="ZF_C3H1"/>
    <property type="match status" value="1"/>
</dbReference>
<feature type="compositionally biased region" description="Polar residues" evidence="2">
    <location>
        <begin position="323"/>
        <end position="337"/>
    </location>
</feature>
<keyword evidence="1" id="KW-0863">Zinc-finger</keyword>
<dbReference type="OrthoDB" id="5355510at2759"/>
<proteinExistence type="predicted"/>
<dbReference type="InterPro" id="IPR000571">
    <property type="entry name" value="Znf_CCCH"/>
</dbReference>
<evidence type="ECO:0000259" key="3">
    <source>
        <dbReference type="PROSITE" id="PS50103"/>
    </source>
</evidence>
<accession>A0A6A5YU44</accession>
<dbReference type="Proteomes" id="UP000799770">
    <property type="component" value="Unassembled WGS sequence"/>
</dbReference>
<protein>
    <recommendedName>
        <fullName evidence="3">C3H1-type domain-containing protein</fullName>
    </recommendedName>
</protein>
<feature type="compositionally biased region" description="Basic and acidic residues" evidence="2">
    <location>
        <begin position="296"/>
        <end position="307"/>
    </location>
</feature>
<dbReference type="AlphaFoldDB" id="A0A6A5YU44"/>
<evidence type="ECO:0000256" key="2">
    <source>
        <dbReference type="SAM" id="MobiDB-lite"/>
    </source>
</evidence>
<feature type="region of interest" description="Disordered" evidence="2">
    <location>
        <begin position="273"/>
        <end position="307"/>
    </location>
</feature>
<evidence type="ECO:0000256" key="1">
    <source>
        <dbReference type="PROSITE-ProRule" id="PRU00723"/>
    </source>
</evidence>
<dbReference type="GO" id="GO:0008270">
    <property type="term" value="F:zinc ion binding"/>
    <property type="evidence" value="ECO:0007669"/>
    <property type="project" value="UniProtKB-KW"/>
</dbReference>
<feature type="domain" description="C3H1-type" evidence="3">
    <location>
        <begin position="185"/>
        <end position="214"/>
    </location>
</feature>
<feature type="region of interest" description="Disordered" evidence="2">
    <location>
        <begin position="470"/>
        <end position="496"/>
    </location>
</feature>
<name>A0A6A5YU44_9PLEO</name>